<dbReference type="RefSeq" id="WP_148717919.1">
    <property type="nucleotide sequence ID" value="NC_022785.1"/>
</dbReference>
<dbReference type="AlphaFoldDB" id="A0A3L8QXX0"/>
<protein>
    <submittedName>
        <fullName evidence="2">Uncharacterized protein</fullName>
    </submittedName>
</protein>
<evidence type="ECO:0000313" key="2">
    <source>
        <dbReference type="EMBL" id="RLV72175.1"/>
    </source>
</evidence>
<organism evidence="2 3">
    <name type="scientific">Streptomyces rapamycinicus (strain ATCC 29253 / DSM 41530 / NRRL 5491 / AYB-994)</name>
    <name type="common">Streptomyces hygroscopicus (strain ATCC 29253)</name>
    <dbReference type="NCBI Taxonomy" id="1343740"/>
    <lineage>
        <taxon>Bacteria</taxon>
        <taxon>Bacillati</taxon>
        <taxon>Actinomycetota</taxon>
        <taxon>Actinomycetes</taxon>
        <taxon>Kitasatosporales</taxon>
        <taxon>Streptomycetaceae</taxon>
        <taxon>Streptomyces</taxon>
        <taxon>Streptomyces violaceusniger group</taxon>
    </lineage>
</organism>
<comment type="caution">
    <text evidence="2">The sequence shown here is derived from an EMBL/GenBank/DDBJ whole genome shotgun (WGS) entry which is preliminary data.</text>
</comment>
<sequence>MIVVAVSVLPTLVLMLLVMDRVEDWLSGSSPAPPHARERRHLRLIPGAARKSGSRPVTASSERRSKAA</sequence>
<gene>
    <name evidence="2" type="ORF">D3C57_146650</name>
</gene>
<dbReference type="EMBL" id="QYCY01000004">
    <property type="protein sequence ID" value="RLV72175.1"/>
    <property type="molecule type" value="Genomic_DNA"/>
</dbReference>
<name>A0A3L8QXX0_STRRN</name>
<feature type="region of interest" description="Disordered" evidence="1">
    <location>
        <begin position="28"/>
        <end position="68"/>
    </location>
</feature>
<dbReference type="Proteomes" id="UP000281594">
    <property type="component" value="Unassembled WGS sequence"/>
</dbReference>
<reference evidence="2 3" key="1">
    <citation type="journal article" date="2018" name="J. Biol. Chem.">
        <title>Discovery of the actinoplanic acid pathway in Streptomyces rapamycinicus reveals a genetically conserved synergism with rapamycin.</title>
        <authorList>
            <person name="Mrak P."/>
            <person name="Krastel P."/>
            <person name="Pivk Lukancic P."/>
            <person name="Tao J."/>
            <person name="Pistorius D."/>
            <person name="Moore C.M."/>
        </authorList>
    </citation>
    <scope>NUCLEOTIDE SEQUENCE [LARGE SCALE GENOMIC DNA]</scope>
    <source>
        <strain evidence="2 3">NRRL 5491</strain>
    </source>
</reference>
<evidence type="ECO:0000313" key="3">
    <source>
        <dbReference type="Proteomes" id="UP000281594"/>
    </source>
</evidence>
<proteinExistence type="predicted"/>
<accession>A0A3L8QXX0</accession>
<evidence type="ECO:0000256" key="1">
    <source>
        <dbReference type="SAM" id="MobiDB-lite"/>
    </source>
</evidence>